<protein>
    <recommendedName>
        <fullName evidence="4">Lipoprotein</fullName>
    </recommendedName>
</protein>
<name>A0A345Z508_9MOLU</name>
<dbReference type="EMBL" id="CP031376">
    <property type="protein sequence ID" value="AXK51687.1"/>
    <property type="molecule type" value="Genomic_DNA"/>
</dbReference>
<keyword evidence="1" id="KW-0732">Signal</keyword>
<evidence type="ECO:0000313" key="2">
    <source>
        <dbReference type="EMBL" id="AXK51687.1"/>
    </source>
</evidence>
<proteinExistence type="predicted"/>
<dbReference type="InterPro" id="IPR054816">
    <property type="entry name" value="Lipoprotein_mollicutes-type_CS"/>
</dbReference>
<dbReference type="Proteomes" id="UP000254792">
    <property type="component" value="Chromosome"/>
</dbReference>
<dbReference type="KEGG" id="salx:SALLE_v1c10170"/>
<evidence type="ECO:0000313" key="3">
    <source>
        <dbReference type="Proteomes" id="UP000254792"/>
    </source>
</evidence>
<dbReference type="AlphaFoldDB" id="A0A345Z508"/>
<feature type="signal peptide" evidence="1">
    <location>
        <begin position="1"/>
        <end position="23"/>
    </location>
</feature>
<dbReference type="OrthoDB" id="390571at2"/>
<organism evidence="2 3">
    <name type="scientific">Spiroplasma alleghenense</name>
    <dbReference type="NCBI Taxonomy" id="216931"/>
    <lineage>
        <taxon>Bacteria</taxon>
        <taxon>Bacillati</taxon>
        <taxon>Mycoplasmatota</taxon>
        <taxon>Mollicutes</taxon>
        <taxon>Entomoplasmatales</taxon>
        <taxon>Spiroplasmataceae</taxon>
        <taxon>Spiroplasma</taxon>
    </lineage>
</organism>
<evidence type="ECO:0000256" key="1">
    <source>
        <dbReference type="SAM" id="SignalP"/>
    </source>
</evidence>
<dbReference type="RefSeq" id="WP_115558579.1">
    <property type="nucleotide sequence ID" value="NZ_CP031376.1"/>
</dbReference>
<sequence>MKKILSILAAISLSATPTLSVVACGNGDNGYSKLRDLTDENIVLFFDEVGKDFSYEGDFVFLKDAEKIGTANSYNLISNLFIKKINELMSKKFKTKEKNYMGGVFFDEKIEDLKPLEEYHFTGYAKFVNLETRKVITIKGLNFTFKQTNDISVKDINEKILKDYLGYSNNYTSNNDESLTWSLLDEFRLEEPIKNGEKDKVRDELDIALNDDYYKTNIYKEYEYKVVVSDVERYETGLKYENQKFARVNASFTFSNLREAKTIETSFVMSTRMVYSN</sequence>
<reference evidence="2 3" key="1">
    <citation type="submission" date="2018-07" db="EMBL/GenBank/DDBJ databases">
        <title>Complete genome sequence of Spiroplasma alleghenense PLHS-1 (ATCC 51752).</title>
        <authorList>
            <person name="Chou L."/>
            <person name="Lee T.-Y."/>
            <person name="Tsai Y.-M."/>
            <person name="Kuo C.-H."/>
        </authorList>
    </citation>
    <scope>NUCLEOTIDE SEQUENCE [LARGE SCALE GENOMIC DNA]</scope>
    <source>
        <strain evidence="2 3">PLHS-1</strain>
    </source>
</reference>
<keyword evidence="3" id="KW-1185">Reference proteome</keyword>
<gene>
    <name evidence="2" type="ORF">SALLE_v1c10170</name>
</gene>
<dbReference type="PROSITE" id="PS51257">
    <property type="entry name" value="PROKAR_LIPOPROTEIN"/>
    <property type="match status" value="1"/>
</dbReference>
<feature type="chain" id="PRO_5016649962" description="Lipoprotein" evidence="1">
    <location>
        <begin position="24"/>
        <end position="277"/>
    </location>
</feature>
<accession>A0A345Z508</accession>
<dbReference type="NCBIfam" id="NF038029">
    <property type="entry name" value="LP_plasma"/>
    <property type="match status" value="1"/>
</dbReference>
<evidence type="ECO:0008006" key="4">
    <source>
        <dbReference type="Google" id="ProtNLM"/>
    </source>
</evidence>